<keyword evidence="6 7" id="KW-0472">Membrane</keyword>
<dbReference type="EMBL" id="OC916541">
    <property type="protein sequence ID" value="CAD7644548.1"/>
    <property type="molecule type" value="Genomic_DNA"/>
</dbReference>
<dbReference type="GO" id="GO:0005886">
    <property type="term" value="C:plasma membrane"/>
    <property type="evidence" value="ECO:0007669"/>
    <property type="project" value="TreeGrafter"/>
</dbReference>
<dbReference type="OrthoDB" id="2127281at2759"/>
<dbReference type="AlphaFoldDB" id="A0A7R9LMR0"/>
<dbReference type="GO" id="GO:0006874">
    <property type="term" value="P:intracellular calcium ion homeostasis"/>
    <property type="evidence" value="ECO:0007669"/>
    <property type="project" value="TreeGrafter"/>
</dbReference>
<sequence>MYINFKSKTKLSIAVCVRLLQILPLPWFLYTLIFGTVTVNSKGMICSVILLFLMLMFVILTIALFKWSLNIGMAIVMFILYSFETIEYNTEYIKQ</sequence>
<dbReference type="PANTHER" id="PTHR10846">
    <property type="entry name" value="SODIUM/POTASSIUM/CALCIUM EXCHANGER"/>
    <property type="match status" value="1"/>
</dbReference>
<dbReference type="InterPro" id="IPR004481">
    <property type="entry name" value="K/Na/Ca-exchanger"/>
</dbReference>
<protein>
    <submittedName>
        <fullName evidence="8">Uncharacterized protein</fullName>
    </submittedName>
</protein>
<organism evidence="8">
    <name type="scientific">Oppiella nova</name>
    <dbReference type="NCBI Taxonomy" id="334625"/>
    <lineage>
        <taxon>Eukaryota</taxon>
        <taxon>Metazoa</taxon>
        <taxon>Ecdysozoa</taxon>
        <taxon>Arthropoda</taxon>
        <taxon>Chelicerata</taxon>
        <taxon>Arachnida</taxon>
        <taxon>Acari</taxon>
        <taxon>Acariformes</taxon>
        <taxon>Sarcoptiformes</taxon>
        <taxon>Oribatida</taxon>
        <taxon>Brachypylina</taxon>
        <taxon>Oppioidea</taxon>
        <taxon>Oppiidae</taxon>
        <taxon>Oppiella</taxon>
    </lineage>
</organism>
<dbReference type="GO" id="GO:0005262">
    <property type="term" value="F:calcium channel activity"/>
    <property type="evidence" value="ECO:0007669"/>
    <property type="project" value="TreeGrafter"/>
</dbReference>
<evidence type="ECO:0000256" key="6">
    <source>
        <dbReference type="ARBA" id="ARBA00023136"/>
    </source>
</evidence>
<keyword evidence="9" id="KW-1185">Reference proteome</keyword>
<evidence type="ECO:0000256" key="1">
    <source>
        <dbReference type="ARBA" id="ARBA00004141"/>
    </source>
</evidence>
<comment type="subcellular location">
    <subcellularLocation>
        <location evidence="1">Membrane</location>
        <topology evidence="1">Multi-pass membrane protein</topology>
    </subcellularLocation>
</comment>
<keyword evidence="3" id="KW-0050">Antiport</keyword>
<reference evidence="8" key="1">
    <citation type="submission" date="2020-11" db="EMBL/GenBank/DDBJ databases">
        <authorList>
            <person name="Tran Van P."/>
        </authorList>
    </citation>
    <scope>NUCLEOTIDE SEQUENCE</scope>
</reference>
<evidence type="ECO:0000313" key="9">
    <source>
        <dbReference type="Proteomes" id="UP000728032"/>
    </source>
</evidence>
<evidence type="ECO:0000256" key="2">
    <source>
        <dbReference type="ARBA" id="ARBA00005364"/>
    </source>
</evidence>
<proteinExistence type="inferred from homology"/>
<dbReference type="EMBL" id="CAJPVJ010001716">
    <property type="protein sequence ID" value="CAG2165186.1"/>
    <property type="molecule type" value="Genomic_DNA"/>
</dbReference>
<accession>A0A7R9LMR0</accession>
<keyword evidence="3" id="KW-0813">Transport</keyword>
<evidence type="ECO:0000256" key="4">
    <source>
        <dbReference type="ARBA" id="ARBA00022692"/>
    </source>
</evidence>
<evidence type="ECO:0000313" key="8">
    <source>
        <dbReference type="EMBL" id="CAD7644548.1"/>
    </source>
</evidence>
<comment type="similarity">
    <text evidence="2">Belongs to the Ca(2+):cation antiporter (CaCA) (TC 2.A.19) family. SLC24A subfamily.</text>
</comment>
<name>A0A7R9LMR0_9ACAR</name>
<gene>
    <name evidence="8" type="ORF">ONB1V03_LOCUS4732</name>
</gene>
<dbReference type="PANTHER" id="PTHR10846:SF72">
    <property type="entry name" value="SODIUM_POTASSIUM_CALCIUM EXCHANGER NCKX30C"/>
    <property type="match status" value="1"/>
</dbReference>
<feature type="transmembrane region" description="Helical" evidence="7">
    <location>
        <begin position="12"/>
        <end position="33"/>
    </location>
</feature>
<evidence type="ECO:0000256" key="3">
    <source>
        <dbReference type="ARBA" id="ARBA00022449"/>
    </source>
</evidence>
<evidence type="ECO:0000256" key="5">
    <source>
        <dbReference type="ARBA" id="ARBA00022989"/>
    </source>
</evidence>
<evidence type="ECO:0000256" key="7">
    <source>
        <dbReference type="SAM" id="Phobius"/>
    </source>
</evidence>
<keyword evidence="4 7" id="KW-0812">Transmembrane</keyword>
<keyword evidence="5 7" id="KW-1133">Transmembrane helix</keyword>
<feature type="transmembrane region" description="Helical" evidence="7">
    <location>
        <begin position="45"/>
        <end position="65"/>
    </location>
</feature>
<dbReference type="Proteomes" id="UP000728032">
    <property type="component" value="Unassembled WGS sequence"/>
</dbReference>
<dbReference type="GO" id="GO:0008273">
    <property type="term" value="F:calcium, potassium:sodium antiporter activity"/>
    <property type="evidence" value="ECO:0007669"/>
    <property type="project" value="TreeGrafter"/>
</dbReference>